<dbReference type="InterPro" id="IPR003737">
    <property type="entry name" value="GlcNAc_PI_deacetylase-related"/>
</dbReference>
<comment type="similarity">
    <text evidence="1">Belongs to the PIGL family.</text>
</comment>
<feature type="non-terminal residue" evidence="3">
    <location>
        <position position="1"/>
    </location>
</feature>
<protein>
    <recommendedName>
        <fullName evidence="2">N-acetylglucosaminylphosphatidylinositol deacetylase</fullName>
        <ecNumber evidence="2">3.5.1.89</ecNumber>
    </recommendedName>
</protein>
<dbReference type="Gene3D" id="3.40.50.10320">
    <property type="entry name" value="LmbE-like"/>
    <property type="match status" value="1"/>
</dbReference>
<evidence type="ECO:0000256" key="1">
    <source>
        <dbReference type="ARBA" id="ARBA00006066"/>
    </source>
</evidence>
<name>A0A9P5X9C0_9AGAR</name>
<dbReference type="OrthoDB" id="440160at2759"/>
<dbReference type="Proteomes" id="UP000807342">
    <property type="component" value="Unassembled WGS sequence"/>
</dbReference>
<gene>
    <name evidence="3" type="ORF">P691DRAFT_673489</name>
</gene>
<dbReference type="InterPro" id="IPR024078">
    <property type="entry name" value="LmbE-like_dom_sf"/>
</dbReference>
<evidence type="ECO:0000313" key="4">
    <source>
        <dbReference type="Proteomes" id="UP000807342"/>
    </source>
</evidence>
<dbReference type="EC" id="3.5.1.89" evidence="2"/>
<reference evidence="3" key="1">
    <citation type="submission" date="2020-11" db="EMBL/GenBank/DDBJ databases">
        <authorList>
            <consortium name="DOE Joint Genome Institute"/>
            <person name="Ahrendt S."/>
            <person name="Riley R."/>
            <person name="Andreopoulos W."/>
            <person name="Labutti K."/>
            <person name="Pangilinan J."/>
            <person name="Ruiz-Duenas F.J."/>
            <person name="Barrasa J.M."/>
            <person name="Sanchez-Garcia M."/>
            <person name="Camarero S."/>
            <person name="Miyauchi S."/>
            <person name="Serrano A."/>
            <person name="Linde D."/>
            <person name="Babiker R."/>
            <person name="Drula E."/>
            <person name="Ayuso-Fernandez I."/>
            <person name="Pacheco R."/>
            <person name="Padilla G."/>
            <person name="Ferreira P."/>
            <person name="Barriuso J."/>
            <person name="Kellner H."/>
            <person name="Castanera R."/>
            <person name="Alfaro M."/>
            <person name="Ramirez L."/>
            <person name="Pisabarro A.G."/>
            <person name="Kuo A."/>
            <person name="Tritt A."/>
            <person name="Lipzen A."/>
            <person name="He G."/>
            <person name="Yan M."/>
            <person name="Ng V."/>
            <person name="Cullen D."/>
            <person name="Martin F."/>
            <person name="Rosso M.-N."/>
            <person name="Henrissat B."/>
            <person name="Hibbett D."/>
            <person name="Martinez A.T."/>
            <person name="Grigoriev I.V."/>
        </authorList>
    </citation>
    <scope>NUCLEOTIDE SEQUENCE</scope>
    <source>
        <strain evidence="3">MF-IS2</strain>
    </source>
</reference>
<dbReference type="GO" id="GO:0000225">
    <property type="term" value="F:N-acetylglucosaminylphosphatidylinositol deacetylase activity"/>
    <property type="evidence" value="ECO:0007669"/>
    <property type="project" value="UniProtKB-EC"/>
</dbReference>
<dbReference type="AlphaFoldDB" id="A0A9P5X9C0"/>
<dbReference type="Pfam" id="PF02585">
    <property type="entry name" value="PIG-L"/>
    <property type="match status" value="1"/>
</dbReference>
<dbReference type="EMBL" id="MU151243">
    <property type="protein sequence ID" value="KAF9446490.1"/>
    <property type="molecule type" value="Genomic_DNA"/>
</dbReference>
<dbReference type="PANTHER" id="PTHR12993:SF11">
    <property type="entry name" value="N-ACETYLGLUCOSAMINYL-PHOSPHATIDYLINOSITOL DE-N-ACETYLASE"/>
    <property type="match status" value="1"/>
</dbReference>
<organism evidence="3 4">
    <name type="scientific">Macrolepiota fuliginosa MF-IS2</name>
    <dbReference type="NCBI Taxonomy" id="1400762"/>
    <lineage>
        <taxon>Eukaryota</taxon>
        <taxon>Fungi</taxon>
        <taxon>Dikarya</taxon>
        <taxon>Basidiomycota</taxon>
        <taxon>Agaricomycotina</taxon>
        <taxon>Agaricomycetes</taxon>
        <taxon>Agaricomycetidae</taxon>
        <taxon>Agaricales</taxon>
        <taxon>Agaricineae</taxon>
        <taxon>Agaricaceae</taxon>
        <taxon>Macrolepiota</taxon>
    </lineage>
</organism>
<proteinExistence type="inferred from homology"/>
<dbReference type="PANTHER" id="PTHR12993">
    <property type="entry name" value="N-ACETYLGLUCOSAMINYL-PHOSPHATIDYLINOSITOL DE-N-ACETYLASE-RELATED"/>
    <property type="match status" value="1"/>
</dbReference>
<sequence length="212" mass="24748">RRQEFHRSYEVLGVPEERRWIVDHPDLQDNITVAWDAKVVSNVVTQYIIDNNIDIVLTFDYEGISSHPNHISLPHGLVHTLKTFHASHHPTPRLYTLITVSTFTKYTSILAPLLAKFDLVTARVLGYLINFAEQETALTTGLPLSRHDVYLNTRGMPVFVSGIHEYLNAVKAMRMHVSQLVWFRWLYVSFSRYMWVNEWLEVKAPSWVYRLL</sequence>
<accession>A0A9P5X9C0</accession>
<dbReference type="SUPFAM" id="SSF102588">
    <property type="entry name" value="LmbE-like"/>
    <property type="match status" value="1"/>
</dbReference>
<dbReference type="GO" id="GO:0005783">
    <property type="term" value="C:endoplasmic reticulum"/>
    <property type="evidence" value="ECO:0007669"/>
    <property type="project" value="TreeGrafter"/>
</dbReference>
<evidence type="ECO:0000313" key="3">
    <source>
        <dbReference type="EMBL" id="KAF9446490.1"/>
    </source>
</evidence>
<evidence type="ECO:0000256" key="2">
    <source>
        <dbReference type="ARBA" id="ARBA00012176"/>
    </source>
</evidence>
<comment type="caution">
    <text evidence="3">The sequence shown here is derived from an EMBL/GenBank/DDBJ whole genome shotgun (WGS) entry which is preliminary data.</text>
</comment>
<keyword evidence="4" id="KW-1185">Reference proteome</keyword>